<organism evidence="3">
    <name type="scientific">Laccaria bicolor (strain S238N-H82 / ATCC MYA-4686)</name>
    <name type="common">Bicoloured deceiver</name>
    <name type="synonym">Laccaria laccata var. bicolor</name>
    <dbReference type="NCBI Taxonomy" id="486041"/>
    <lineage>
        <taxon>Eukaryota</taxon>
        <taxon>Fungi</taxon>
        <taxon>Dikarya</taxon>
        <taxon>Basidiomycota</taxon>
        <taxon>Agaricomycotina</taxon>
        <taxon>Agaricomycetes</taxon>
        <taxon>Agaricomycetidae</taxon>
        <taxon>Agaricales</taxon>
        <taxon>Agaricineae</taxon>
        <taxon>Hydnangiaceae</taxon>
        <taxon>Laccaria</taxon>
    </lineage>
</organism>
<dbReference type="AlphaFoldDB" id="B0DZU7"/>
<dbReference type="EMBL" id="DS547157">
    <property type="protein sequence ID" value="EDQ99897.1"/>
    <property type="molecule type" value="Genomic_DNA"/>
</dbReference>
<reference evidence="2 3" key="1">
    <citation type="journal article" date="2008" name="Nature">
        <title>The genome of Laccaria bicolor provides insights into mycorrhizal symbiosis.</title>
        <authorList>
            <person name="Martin F."/>
            <person name="Aerts A."/>
            <person name="Ahren D."/>
            <person name="Brun A."/>
            <person name="Danchin E.G.J."/>
            <person name="Duchaussoy F."/>
            <person name="Gibon J."/>
            <person name="Kohler A."/>
            <person name="Lindquist E."/>
            <person name="Pereda V."/>
            <person name="Salamov A."/>
            <person name="Shapiro H.J."/>
            <person name="Wuyts J."/>
            <person name="Blaudez D."/>
            <person name="Buee M."/>
            <person name="Brokstein P."/>
            <person name="Canbaeck B."/>
            <person name="Cohen D."/>
            <person name="Courty P.E."/>
            <person name="Coutinho P.M."/>
            <person name="Delaruelle C."/>
            <person name="Detter J.C."/>
            <person name="Deveau A."/>
            <person name="DiFazio S."/>
            <person name="Duplessis S."/>
            <person name="Fraissinet-Tachet L."/>
            <person name="Lucic E."/>
            <person name="Frey-Klett P."/>
            <person name="Fourrey C."/>
            <person name="Feussner I."/>
            <person name="Gay G."/>
            <person name="Grimwood J."/>
            <person name="Hoegger P.J."/>
            <person name="Jain P."/>
            <person name="Kilaru S."/>
            <person name="Labbe J."/>
            <person name="Lin Y.C."/>
            <person name="Legue V."/>
            <person name="Le Tacon F."/>
            <person name="Marmeisse R."/>
            <person name="Melayah D."/>
            <person name="Montanini B."/>
            <person name="Muratet M."/>
            <person name="Nehls U."/>
            <person name="Niculita-Hirzel H."/>
            <person name="Oudot-Le Secq M.P."/>
            <person name="Peter M."/>
            <person name="Quesneville H."/>
            <person name="Rajashekar B."/>
            <person name="Reich M."/>
            <person name="Rouhier N."/>
            <person name="Schmutz J."/>
            <person name="Yin T."/>
            <person name="Chalot M."/>
            <person name="Henrissat B."/>
            <person name="Kuees U."/>
            <person name="Lucas S."/>
            <person name="Van de Peer Y."/>
            <person name="Podila G.K."/>
            <person name="Polle A."/>
            <person name="Pukkila P.J."/>
            <person name="Richardson P.M."/>
            <person name="Rouze P."/>
            <person name="Sanders I.R."/>
            <person name="Stajich J.E."/>
            <person name="Tunlid A."/>
            <person name="Tuskan G."/>
            <person name="Grigoriev I.V."/>
        </authorList>
    </citation>
    <scope>NUCLEOTIDE SEQUENCE [LARGE SCALE GENOMIC DNA]</scope>
    <source>
        <strain evidence="3">S238N-H82 / ATCC MYA-4686</strain>
    </source>
</reference>
<dbReference type="Proteomes" id="UP000001194">
    <property type="component" value="Unassembled WGS sequence"/>
</dbReference>
<dbReference type="InParanoid" id="B0DZU7"/>
<dbReference type="InterPro" id="IPR022745">
    <property type="entry name" value="eIF4G1_eIF4E-bd"/>
</dbReference>
<protein>
    <submittedName>
        <fullName evidence="2">Predicted protein</fullName>
    </submittedName>
</protein>
<sequence length="136" mass="15077">MPPQMSSTSSSAVLRKRPIDLDLSNTNIKNVGARTPLPALATARNIDDIRTVQYPEGVMSPKPKLNANVKDGRFRYDRGFLLQFMGVCTQKADVPSLLEPIIGLESVYQAPLGRLVVVQGAIAKVRALLRRHRKRQ</sequence>
<dbReference type="Gene3D" id="1.20.970.30">
    <property type="entry name" value="eIF4G, eIF4E-binding domain"/>
    <property type="match status" value="1"/>
</dbReference>
<feature type="domain" description="Eukaryotic translation initiation factor 4G1 eIF4E-binding" evidence="1">
    <location>
        <begin position="35"/>
        <end position="93"/>
    </location>
</feature>
<gene>
    <name evidence="2" type="ORF">LACBIDRAFT_315112</name>
</gene>
<dbReference type="STRING" id="486041.B0DZU7"/>
<evidence type="ECO:0000313" key="3">
    <source>
        <dbReference type="Proteomes" id="UP000001194"/>
    </source>
</evidence>
<dbReference type="GeneID" id="6085081"/>
<keyword evidence="3" id="KW-1185">Reference proteome</keyword>
<dbReference type="RefSeq" id="XP_001889440.1">
    <property type="nucleotide sequence ID" value="XM_001889405.1"/>
</dbReference>
<dbReference type="OrthoDB" id="514777at2759"/>
<dbReference type="InterPro" id="IPR036211">
    <property type="entry name" value="eIF4G_eIF4E-bd_sf"/>
</dbReference>
<evidence type="ECO:0000259" key="1">
    <source>
        <dbReference type="Pfam" id="PF12152"/>
    </source>
</evidence>
<dbReference type="Pfam" id="PF12152">
    <property type="entry name" value="eIF_4G1"/>
    <property type="match status" value="1"/>
</dbReference>
<accession>B0DZU7</accession>
<proteinExistence type="predicted"/>
<name>B0DZU7_LACBS</name>
<dbReference type="KEGG" id="lbc:LACBIDRAFT_315112"/>
<dbReference type="HOGENOM" id="CLU_1875797_0_0_1"/>
<dbReference type="SUPFAM" id="SSF101489">
    <property type="entry name" value="Eukaryotic initiation factor 4f subunit eIF4g, eIF4e-binding domain"/>
    <property type="match status" value="1"/>
</dbReference>
<evidence type="ECO:0000313" key="2">
    <source>
        <dbReference type="EMBL" id="EDQ99897.1"/>
    </source>
</evidence>